<dbReference type="AlphaFoldDB" id="A0A091E4Q5"/>
<dbReference type="Proteomes" id="UP000028990">
    <property type="component" value="Unassembled WGS sequence"/>
</dbReference>
<accession>A0A091E4Q5</accession>
<dbReference type="EMBL" id="KN120802">
    <property type="protein sequence ID" value="KFO37565.1"/>
    <property type="molecule type" value="Genomic_DNA"/>
</dbReference>
<feature type="region of interest" description="Disordered" evidence="1">
    <location>
        <begin position="161"/>
        <end position="194"/>
    </location>
</feature>
<organism evidence="2 3">
    <name type="scientific">Fukomys damarensis</name>
    <name type="common">Damaraland mole rat</name>
    <name type="synonym">Cryptomys damarensis</name>
    <dbReference type="NCBI Taxonomy" id="885580"/>
    <lineage>
        <taxon>Eukaryota</taxon>
        <taxon>Metazoa</taxon>
        <taxon>Chordata</taxon>
        <taxon>Craniata</taxon>
        <taxon>Vertebrata</taxon>
        <taxon>Euteleostomi</taxon>
        <taxon>Mammalia</taxon>
        <taxon>Eutheria</taxon>
        <taxon>Euarchontoglires</taxon>
        <taxon>Glires</taxon>
        <taxon>Rodentia</taxon>
        <taxon>Hystricomorpha</taxon>
        <taxon>Bathyergidae</taxon>
        <taxon>Fukomys</taxon>
    </lineage>
</organism>
<evidence type="ECO:0000313" key="3">
    <source>
        <dbReference type="Proteomes" id="UP000028990"/>
    </source>
</evidence>
<reference evidence="2 3" key="1">
    <citation type="submission" date="2013-11" db="EMBL/GenBank/DDBJ databases">
        <title>The Damaraland mole rat (Fukomys damarensis) genome and evolution of African mole rats.</title>
        <authorList>
            <person name="Gladyshev V.N."/>
            <person name="Fang X."/>
        </authorList>
    </citation>
    <scope>NUCLEOTIDE SEQUENCE [LARGE SCALE GENOMIC DNA]</scope>
    <source>
        <tissue evidence="2">Liver</tissue>
    </source>
</reference>
<name>A0A091E4Q5_FUKDA</name>
<keyword evidence="3" id="KW-1185">Reference proteome</keyword>
<evidence type="ECO:0000313" key="2">
    <source>
        <dbReference type="EMBL" id="KFO37565.1"/>
    </source>
</evidence>
<sequence length="194" mass="21545">MRKCKVLKGIVVRIGLWSIVLRLPESSREKAAKPFEKSSQKLEWLWIVSSGKDAAVLYEAGQWDHCASWCVADANSVCLPPPCLSGMVQTHCGSNAVHLSTRAPCTQPPQPSIAKSPHRMTVEISAKKQRNQAVAENDDSNREAQNQCKTFWLAYSIGAGQQRSPDTRVPTQQCPFPSTPPWEQEKEVLSEAPY</sequence>
<feature type="compositionally biased region" description="Basic and acidic residues" evidence="1">
    <location>
        <begin position="183"/>
        <end position="194"/>
    </location>
</feature>
<gene>
    <name evidence="2" type="ORF">H920_01050</name>
</gene>
<protein>
    <submittedName>
        <fullName evidence="2">Uncharacterized protein</fullName>
    </submittedName>
</protein>
<proteinExistence type="predicted"/>
<evidence type="ECO:0000256" key="1">
    <source>
        <dbReference type="SAM" id="MobiDB-lite"/>
    </source>
</evidence>
<feature type="compositionally biased region" description="Polar residues" evidence="1">
    <location>
        <begin position="161"/>
        <end position="176"/>
    </location>
</feature>